<comment type="caution">
    <text evidence="1">The sequence shown here is derived from an EMBL/GenBank/DDBJ whole genome shotgun (WGS) entry which is preliminary data.</text>
</comment>
<dbReference type="RefSeq" id="WP_070109777.1">
    <property type="nucleotide sequence ID" value="NZ_LZFO01000009.1"/>
</dbReference>
<name>A0A1E8EZV7_9CLOT</name>
<dbReference type="AlphaFoldDB" id="A0A1E8EZV7"/>
<sequence length="469" mass="55429">MIAKDNIYNVIITHRLPVSRNGKPIKEFLSGYFDEYIHALKFALHRTSECKLRVDCYSLIEEKLPIIIELCSNIIRTFDLYDSANMKVLYEHFDQMMKKVESYLYVEEIGPIGHEKFKSLYRIRQGENEYSRLDMFHIPFDKRQLIKSYRYSISGYPCLYLSTGLELCWFECGMPKKFSYSSFAFNFINEEKIRLINFIENPLDLVSSAICWYHNYPDEHDKIDLYLIKYLVTNPIRTACSVQVANRDSAFIQEYIFPQQLLLWIRQHNNYDGVAYTTSSAIENAQEWNYFNIVLPAKKLKDGYCEKLTRLFKVTSPVKVELSKLLKNRNKEINKVDEFVQKLENKYYNGHAIYPYRELLSLCKTFLMLCNVLSSDDYSNGELLYQAMDTLNLFSYLITDNIENIKKKAITKGKEIFYGIDSAIIESEFNNTFNDFSENVKPVLFSLWGYILRIRSDYNIERTTFEFVL</sequence>
<dbReference type="OrthoDB" id="7068172at2"/>
<reference evidence="1 2" key="1">
    <citation type="submission" date="2016-06" db="EMBL/GenBank/DDBJ databases">
        <title>Genome sequence of Clostridium acetireducens DSM 10703.</title>
        <authorList>
            <person name="Poehlein A."/>
            <person name="Fluechter S."/>
            <person name="Duerre P."/>
            <person name="Daniel R."/>
        </authorList>
    </citation>
    <scope>NUCLEOTIDE SEQUENCE [LARGE SCALE GENOMIC DNA]</scope>
    <source>
        <strain evidence="1 2">DSM 10703</strain>
    </source>
</reference>
<accession>A0A1E8EZV7</accession>
<dbReference type="Proteomes" id="UP000175744">
    <property type="component" value="Unassembled WGS sequence"/>
</dbReference>
<keyword evidence="2" id="KW-1185">Reference proteome</keyword>
<organism evidence="1 2">
    <name type="scientific">Clostridium acetireducens DSM 10703</name>
    <dbReference type="NCBI Taxonomy" id="1121290"/>
    <lineage>
        <taxon>Bacteria</taxon>
        <taxon>Bacillati</taxon>
        <taxon>Bacillota</taxon>
        <taxon>Clostridia</taxon>
        <taxon>Eubacteriales</taxon>
        <taxon>Clostridiaceae</taxon>
        <taxon>Clostridium</taxon>
    </lineage>
</organism>
<protein>
    <submittedName>
        <fullName evidence="1">Uncharacterized protein</fullName>
    </submittedName>
</protein>
<proteinExistence type="predicted"/>
<evidence type="ECO:0000313" key="1">
    <source>
        <dbReference type="EMBL" id="OFI06667.1"/>
    </source>
</evidence>
<gene>
    <name evidence="1" type="ORF">CLOACE_08220</name>
</gene>
<evidence type="ECO:0000313" key="2">
    <source>
        <dbReference type="Proteomes" id="UP000175744"/>
    </source>
</evidence>
<dbReference type="EMBL" id="LZFO01000009">
    <property type="protein sequence ID" value="OFI06667.1"/>
    <property type="molecule type" value="Genomic_DNA"/>
</dbReference>